<keyword evidence="5 9" id="KW-0812">Transmembrane</keyword>
<keyword evidence="7 9" id="KW-0472">Membrane</keyword>
<proteinExistence type="inferred from homology"/>
<evidence type="ECO:0000256" key="3">
    <source>
        <dbReference type="ARBA" id="ARBA00022475"/>
    </source>
</evidence>
<evidence type="ECO:0000256" key="6">
    <source>
        <dbReference type="ARBA" id="ARBA00022989"/>
    </source>
</evidence>
<protein>
    <recommendedName>
        <fullName evidence="9">TRAP transporter small permease protein</fullName>
    </recommendedName>
</protein>
<keyword evidence="3" id="KW-1003">Cell membrane</keyword>
<evidence type="ECO:0000256" key="5">
    <source>
        <dbReference type="ARBA" id="ARBA00022692"/>
    </source>
</evidence>
<dbReference type="InterPro" id="IPR007387">
    <property type="entry name" value="TRAP_DctQ"/>
</dbReference>
<feature type="transmembrane region" description="Helical" evidence="9">
    <location>
        <begin position="50"/>
        <end position="68"/>
    </location>
</feature>
<evidence type="ECO:0000256" key="7">
    <source>
        <dbReference type="ARBA" id="ARBA00023136"/>
    </source>
</evidence>
<dbReference type="InterPro" id="IPR055348">
    <property type="entry name" value="DctQ"/>
</dbReference>
<evidence type="ECO:0000256" key="1">
    <source>
        <dbReference type="ARBA" id="ARBA00004429"/>
    </source>
</evidence>
<feature type="transmembrane region" description="Helical" evidence="9">
    <location>
        <begin position="89"/>
        <end position="112"/>
    </location>
</feature>
<keyword evidence="12" id="KW-1185">Reference proteome</keyword>
<comment type="subunit">
    <text evidence="9">The complex comprises the extracytoplasmic solute receptor protein and the two transmembrane proteins.</text>
</comment>
<dbReference type="PANTHER" id="PTHR35011">
    <property type="entry name" value="2,3-DIKETO-L-GULONATE TRAP TRANSPORTER SMALL PERMEASE PROTEIN YIAM"/>
    <property type="match status" value="1"/>
</dbReference>
<dbReference type="KEGG" id="cid:P73_2837"/>
<dbReference type="PANTHER" id="PTHR35011:SF10">
    <property type="entry name" value="TRAP TRANSPORTER SMALL PERMEASE PROTEIN"/>
    <property type="match status" value="1"/>
</dbReference>
<evidence type="ECO:0000256" key="4">
    <source>
        <dbReference type="ARBA" id="ARBA00022519"/>
    </source>
</evidence>
<keyword evidence="6 9" id="KW-1133">Transmembrane helix</keyword>
<dbReference type="Pfam" id="PF04290">
    <property type="entry name" value="DctQ"/>
    <property type="match status" value="1"/>
</dbReference>
<organism evidence="11 12">
    <name type="scientific">Celeribacter indicus</name>
    <dbReference type="NCBI Taxonomy" id="1208324"/>
    <lineage>
        <taxon>Bacteria</taxon>
        <taxon>Pseudomonadati</taxon>
        <taxon>Pseudomonadota</taxon>
        <taxon>Alphaproteobacteria</taxon>
        <taxon>Rhodobacterales</taxon>
        <taxon>Roseobacteraceae</taxon>
        <taxon>Celeribacter</taxon>
    </lineage>
</organism>
<dbReference type="RefSeq" id="WP_052453289.1">
    <property type="nucleotide sequence ID" value="NZ_CP004393.1"/>
</dbReference>
<keyword evidence="2 9" id="KW-0813">Transport</keyword>
<dbReference type="OrthoDB" id="6385730at2"/>
<comment type="subcellular location">
    <subcellularLocation>
        <location evidence="1 9">Cell inner membrane</location>
        <topology evidence="1 9">Multi-pass membrane protein</topology>
    </subcellularLocation>
</comment>
<dbReference type="EMBL" id="CP004393">
    <property type="protein sequence ID" value="AJE47552.1"/>
    <property type="molecule type" value="Genomic_DNA"/>
</dbReference>
<evidence type="ECO:0000313" key="12">
    <source>
        <dbReference type="Proteomes" id="UP000031521"/>
    </source>
</evidence>
<evidence type="ECO:0000256" key="9">
    <source>
        <dbReference type="RuleBase" id="RU369079"/>
    </source>
</evidence>
<comment type="similarity">
    <text evidence="8 9">Belongs to the TRAP transporter small permease family.</text>
</comment>
<name>A0A0B5E5B8_9RHOB</name>
<sequence>MQTLHRACRLATRAGAVFAAAALAVLALMLVLEVVLNSAFRISQPWATEYSVYLLGASLFAGSGWVFTEAGHIRVTLLSDRLSAPLARGMAVVTEAIGLAVASFAAWHMTLYALASLERGSTSLYPSATPLWIPQMMLAVSLWLICTGIVACMMETLGFVRPRAAAPDLAREI</sequence>
<evidence type="ECO:0000256" key="2">
    <source>
        <dbReference type="ARBA" id="ARBA00022448"/>
    </source>
</evidence>
<reference evidence="11 12" key="1">
    <citation type="journal article" date="2014" name="Int. J. Syst. Evol. Microbiol.">
        <title>Celeribacter indicus sp. nov., a polycyclic aromatic hydrocarbon-degrading bacterium from deep-sea sediment and reclassification of Huaishuia halophila as Celeribacter halophilus comb. nov.</title>
        <authorList>
            <person name="Lai Q."/>
            <person name="Cao J."/>
            <person name="Yuan J."/>
            <person name="Li F."/>
            <person name="Shao Z."/>
        </authorList>
    </citation>
    <scope>NUCLEOTIDE SEQUENCE [LARGE SCALE GENOMIC DNA]</scope>
    <source>
        <strain evidence="11">P73</strain>
    </source>
</reference>
<feature type="domain" description="Tripartite ATP-independent periplasmic transporters DctQ component" evidence="10">
    <location>
        <begin position="26"/>
        <end position="151"/>
    </location>
</feature>
<evidence type="ECO:0000313" key="11">
    <source>
        <dbReference type="EMBL" id="AJE47552.1"/>
    </source>
</evidence>
<comment type="function">
    <text evidence="9">Part of the tripartite ATP-independent periplasmic (TRAP) transport system.</text>
</comment>
<keyword evidence="4 9" id="KW-0997">Cell inner membrane</keyword>
<feature type="transmembrane region" description="Helical" evidence="9">
    <location>
        <begin position="132"/>
        <end position="153"/>
    </location>
</feature>
<gene>
    <name evidence="11" type="ORF">P73_2837</name>
</gene>
<evidence type="ECO:0000259" key="10">
    <source>
        <dbReference type="Pfam" id="PF04290"/>
    </source>
</evidence>
<evidence type="ECO:0000256" key="8">
    <source>
        <dbReference type="ARBA" id="ARBA00038436"/>
    </source>
</evidence>
<dbReference type="STRING" id="1208324.P73_2837"/>
<dbReference type="GO" id="GO:0005886">
    <property type="term" value="C:plasma membrane"/>
    <property type="evidence" value="ECO:0007669"/>
    <property type="project" value="UniProtKB-SubCell"/>
</dbReference>
<dbReference type="AlphaFoldDB" id="A0A0B5E5B8"/>
<dbReference type="Proteomes" id="UP000031521">
    <property type="component" value="Chromosome"/>
</dbReference>
<dbReference type="GO" id="GO:0022857">
    <property type="term" value="F:transmembrane transporter activity"/>
    <property type="evidence" value="ECO:0007669"/>
    <property type="project" value="UniProtKB-UniRule"/>
</dbReference>
<feature type="transmembrane region" description="Helical" evidence="9">
    <location>
        <begin position="12"/>
        <end position="30"/>
    </location>
</feature>
<dbReference type="GO" id="GO:0015740">
    <property type="term" value="P:C4-dicarboxylate transport"/>
    <property type="evidence" value="ECO:0007669"/>
    <property type="project" value="TreeGrafter"/>
</dbReference>
<accession>A0A0B5E5B8</accession>
<dbReference type="HOGENOM" id="CLU_086356_2_3_5"/>